<dbReference type="PANTHER" id="PTHR23150">
    <property type="entry name" value="SULFATASE MODIFYING FACTOR 1, 2"/>
    <property type="match status" value="1"/>
</dbReference>
<dbReference type="InterPro" id="IPR042095">
    <property type="entry name" value="SUMF_sf"/>
</dbReference>
<accession>A0A1T4WD26</accession>
<dbReference type="EMBL" id="FUYC01000002">
    <property type="protein sequence ID" value="SKA75097.1"/>
    <property type="molecule type" value="Genomic_DNA"/>
</dbReference>
<dbReference type="InterPro" id="IPR051043">
    <property type="entry name" value="Sulfatase_Mod_Factor_Kinase"/>
</dbReference>
<dbReference type="Pfam" id="PF03781">
    <property type="entry name" value="FGE-sulfatase"/>
    <property type="match status" value="1"/>
</dbReference>
<dbReference type="Gene3D" id="3.90.1580.10">
    <property type="entry name" value="paralog of FGE (formylglycine-generating enzyme)"/>
    <property type="match status" value="1"/>
</dbReference>
<dbReference type="PANTHER" id="PTHR23150:SF19">
    <property type="entry name" value="FORMYLGLYCINE-GENERATING ENZYME"/>
    <property type="match status" value="1"/>
</dbReference>
<dbReference type="InterPro" id="IPR005532">
    <property type="entry name" value="SUMF_dom"/>
</dbReference>
<dbReference type="SUPFAM" id="SSF56436">
    <property type="entry name" value="C-type lectin-like"/>
    <property type="match status" value="1"/>
</dbReference>
<protein>
    <submittedName>
        <fullName evidence="2">Formylglycine-generating enzyme, required for sulfatase activity, contains SUMF1/FGE domain</fullName>
    </submittedName>
</protein>
<dbReference type="STRING" id="1121449.SAMN02745704_00829"/>
<reference evidence="2 3" key="1">
    <citation type="submission" date="2017-02" db="EMBL/GenBank/DDBJ databases">
        <authorList>
            <person name="Peterson S.W."/>
        </authorList>
    </citation>
    <scope>NUCLEOTIDE SEQUENCE [LARGE SCALE GENOMIC DNA]</scope>
    <source>
        <strain evidence="2 3">DSM 16080</strain>
    </source>
</reference>
<dbReference type="InterPro" id="IPR016187">
    <property type="entry name" value="CTDL_fold"/>
</dbReference>
<keyword evidence="3" id="KW-1185">Reference proteome</keyword>
<evidence type="ECO:0000259" key="1">
    <source>
        <dbReference type="Pfam" id="PF03781"/>
    </source>
</evidence>
<gene>
    <name evidence="2" type="ORF">SAMN02745704_00829</name>
</gene>
<organism evidence="2 3">
    <name type="scientific">Paucidesulfovibrio gracilis DSM 16080</name>
    <dbReference type="NCBI Taxonomy" id="1121449"/>
    <lineage>
        <taxon>Bacteria</taxon>
        <taxon>Pseudomonadati</taxon>
        <taxon>Thermodesulfobacteriota</taxon>
        <taxon>Desulfovibrionia</taxon>
        <taxon>Desulfovibrionales</taxon>
        <taxon>Desulfovibrionaceae</taxon>
        <taxon>Paucidesulfovibrio</taxon>
    </lineage>
</organism>
<dbReference type="Proteomes" id="UP000190027">
    <property type="component" value="Unassembled WGS sequence"/>
</dbReference>
<proteinExistence type="predicted"/>
<name>A0A1T4WD26_9BACT</name>
<sequence length="538" mass="59865">MFRPGVIIGDGAARTVWGFLLVLAMLAVAWPCRAHNPRPAQGDMVLPMPGGEEMVFRPVFLDQGDGPFALRRFKMGDPSGGFREHPTAVALGGSFLVDRGGRKDWCYYMGKYEVTEGQYYTVMGLPDGASQDLLQSNLPMTRVTYFDALTFADRYNRWLMENAQGKLPMSGPSPGFVRLPTEAEWEFAARGGAEVGPDQFDRKIPYDDVLPKYEWFSGPSSSHNKLKASGVLDPNVLGLHDMLGNVTEMTQSLYRIEYYQGRPGGFVARGGHFLTAEAMLRSSLRTEEPFYIGSQAKGFKPNAKPTMGFRLTLSSIIYTDRATLKDLEFAWEEYREGQGAAMPAAVSVSPTSVQADVKSQEAMEHLQRLKAEVARLGGGEALSRELGFVEASLADMAVIRRQADEDSAYAWAKIAAEQGFFLYRELRKLPTVLMLLESAEKAGRTAMVEKLGTRRDEVQGNIDAALGTYSESFRRLASTPDWAVDKAFERYTEFLLKHSAADQVRVLKTVRAQYKDFDQTKRADTVGWRRQLEALAAP</sequence>
<evidence type="ECO:0000313" key="2">
    <source>
        <dbReference type="EMBL" id="SKA75097.1"/>
    </source>
</evidence>
<dbReference type="AlphaFoldDB" id="A0A1T4WD26"/>
<dbReference type="GO" id="GO:0120147">
    <property type="term" value="F:formylglycine-generating oxidase activity"/>
    <property type="evidence" value="ECO:0007669"/>
    <property type="project" value="TreeGrafter"/>
</dbReference>
<feature type="domain" description="Sulfatase-modifying factor enzyme-like" evidence="1">
    <location>
        <begin position="107"/>
        <end position="292"/>
    </location>
</feature>
<evidence type="ECO:0000313" key="3">
    <source>
        <dbReference type="Proteomes" id="UP000190027"/>
    </source>
</evidence>